<feature type="compositionally biased region" description="Low complexity" evidence="1">
    <location>
        <begin position="164"/>
        <end position="178"/>
    </location>
</feature>
<dbReference type="RefSeq" id="XP_022490783.1">
    <property type="nucleotide sequence ID" value="XM_022629031.1"/>
</dbReference>
<sequence>MRFNVFTSESLDYTIGFYIETEASTRHGWTHFMAPETRNRRKYSAAYGPNPKDAPGYIEGSCRKIATMDEQDLSKFHEECYQATAAITEFDEKDFFWARKKIFEWDFSVEMDWRPVCCGDSDDGTPLGWSQVGSPTRSGSLSPDYMYSVASPTSNSPGARFQVSSFGSPTGSSLSSPIGSPPYGRPNTQWASVYSSISGRLAGTSLSGSSDANGTTESFSTLSPFPGASTSPQSTGGQSRYGCNK</sequence>
<protein>
    <submittedName>
        <fullName evidence="2">Uncharacterized protein</fullName>
    </submittedName>
</protein>
<reference evidence="2 3" key="1">
    <citation type="journal article" date="2016" name="Sci. Rep.">
        <title>Penicillium arizonense, a new, genome sequenced fungal species, reveals a high chemical diversity in secreted metabolites.</title>
        <authorList>
            <person name="Grijseels S."/>
            <person name="Nielsen J.C."/>
            <person name="Randelovic M."/>
            <person name="Nielsen J."/>
            <person name="Nielsen K.F."/>
            <person name="Workman M."/>
            <person name="Frisvad J.C."/>
        </authorList>
    </citation>
    <scope>NUCLEOTIDE SEQUENCE [LARGE SCALE GENOMIC DNA]</scope>
    <source>
        <strain evidence="2 3">CBS 141311</strain>
    </source>
</reference>
<dbReference type="Proteomes" id="UP000177622">
    <property type="component" value="Unassembled WGS sequence"/>
</dbReference>
<evidence type="ECO:0000313" key="2">
    <source>
        <dbReference type="EMBL" id="OGE55353.1"/>
    </source>
</evidence>
<comment type="caution">
    <text evidence="2">The sequence shown here is derived from an EMBL/GenBank/DDBJ whole genome shotgun (WGS) entry which is preliminary data.</text>
</comment>
<feature type="compositionally biased region" description="Polar residues" evidence="1">
    <location>
        <begin position="204"/>
        <end position="238"/>
    </location>
</feature>
<organism evidence="2 3">
    <name type="scientific">Penicillium arizonense</name>
    <dbReference type="NCBI Taxonomy" id="1835702"/>
    <lineage>
        <taxon>Eukaryota</taxon>
        <taxon>Fungi</taxon>
        <taxon>Dikarya</taxon>
        <taxon>Ascomycota</taxon>
        <taxon>Pezizomycotina</taxon>
        <taxon>Eurotiomycetes</taxon>
        <taxon>Eurotiomycetidae</taxon>
        <taxon>Eurotiales</taxon>
        <taxon>Aspergillaceae</taxon>
        <taxon>Penicillium</taxon>
    </lineage>
</organism>
<dbReference type="EMBL" id="LXJU01000004">
    <property type="protein sequence ID" value="OGE55353.1"/>
    <property type="molecule type" value="Genomic_DNA"/>
</dbReference>
<accession>A0A1F5LQ61</accession>
<name>A0A1F5LQ61_PENAI</name>
<dbReference type="AlphaFoldDB" id="A0A1F5LQ61"/>
<proteinExistence type="predicted"/>
<feature type="region of interest" description="Disordered" evidence="1">
    <location>
        <begin position="160"/>
        <end position="183"/>
    </location>
</feature>
<dbReference type="GeneID" id="34573765"/>
<evidence type="ECO:0000313" key="3">
    <source>
        <dbReference type="Proteomes" id="UP000177622"/>
    </source>
</evidence>
<keyword evidence="3" id="KW-1185">Reference proteome</keyword>
<feature type="region of interest" description="Disordered" evidence="1">
    <location>
        <begin position="204"/>
        <end position="245"/>
    </location>
</feature>
<dbReference type="OrthoDB" id="10300457at2759"/>
<evidence type="ECO:0000256" key="1">
    <source>
        <dbReference type="SAM" id="MobiDB-lite"/>
    </source>
</evidence>
<gene>
    <name evidence="2" type="ORF">PENARI_c004G03422</name>
</gene>